<gene>
    <name evidence="11 13" type="primary">apt</name>
    <name evidence="13" type="ORF">MESINF_2166</name>
</gene>
<dbReference type="SUPFAM" id="SSF53271">
    <property type="entry name" value="PRTase-like"/>
    <property type="match status" value="1"/>
</dbReference>
<comment type="function">
    <text evidence="2 11">Catalyzes a salvage reaction resulting in the formation of AMP, that is energically less costly than de novo synthesis.</text>
</comment>
<name>A0A7Z7LHL3_9BACT</name>
<dbReference type="EMBL" id="LS974202">
    <property type="protein sequence ID" value="SSC13606.1"/>
    <property type="molecule type" value="Genomic_DNA"/>
</dbReference>
<dbReference type="NCBIfam" id="NF002634">
    <property type="entry name" value="PRK02304.1-3"/>
    <property type="match status" value="1"/>
</dbReference>
<dbReference type="AlphaFoldDB" id="A0A7Z7LHL3"/>
<dbReference type="InterPro" id="IPR050054">
    <property type="entry name" value="UPRTase/APRTase"/>
</dbReference>
<dbReference type="GO" id="GO:0006166">
    <property type="term" value="P:purine ribonucleoside salvage"/>
    <property type="evidence" value="ECO:0007669"/>
    <property type="project" value="UniProtKB-UniRule"/>
</dbReference>
<comment type="similarity">
    <text evidence="5 11">Belongs to the purine/pyrimidine phosphoribosyltransferase family.</text>
</comment>
<proteinExistence type="inferred from homology"/>
<comment type="subunit">
    <text evidence="11">Homodimer.</text>
</comment>
<evidence type="ECO:0000256" key="2">
    <source>
        <dbReference type="ARBA" id="ARBA00003968"/>
    </source>
</evidence>
<dbReference type="FunFam" id="3.40.50.2020:FF:000021">
    <property type="entry name" value="Adenine phosphoribosyltransferase"/>
    <property type="match status" value="1"/>
</dbReference>
<evidence type="ECO:0000256" key="11">
    <source>
        <dbReference type="HAMAP-Rule" id="MF_00004"/>
    </source>
</evidence>
<comment type="pathway">
    <text evidence="4 11">Purine metabolism; AMP biosynthesis via salvage pathway; AMP from adenine: step 1/1.</text>
</comment>
<dbReference type="PANTHER" id="PTHR32315">
    <property type="entry name" value="ADENINE PHOSPHORIBOSYLTRANSFERASE"/>
    <property type="match status" value="1"/>
</dbReference>
<dbReference type="NCBIfam" id="TIGR01090">
    <property type="entry name" value="apt"/>
    <property type="match status" value="1"/>
</dbReference>
<dbReference type="CDD" id="cd06223">
    <property type="entry name" value="PRTases_typeI"/>
    <property type="match status" value="1"/>
</dbReference>
<organism evidence="13 14">
    <name type="scientific">Mesotoga infera</name>
    <dbReference type="NCBI Taxonomy" id="1236046"/>
    <lineage>
        <taxon>Bacteria</taxon>
        <taxon>Thermotogati</taxon>
        <taxon>Thermotogota</taxon>
        <taxon>Thermotogae</taxon>
        <taxon>Kosmotogales</taxon>
        <taxon>Kosmotogaceae</taxon>
        <taxon>Mesotoga</taxon>
    </lineage>
</organism>
<dbReference type="NCBIfam" id="NF002636">
    <property type="entry name" value="PRK02304.1-5"/>
    <property type="match status" value="1"/>
</dbReference>
<dbReference type="EC" id="2.4.2.7" evidence="6 11"/>
<evidence type="ECO:0000256" key="8">
    <source>
        <dbReference type="ARBA" id="ARBA00022676"/>
    </source>
</evidence>
<reference evidence="13 14" key="1">
    <citation type="submission" date="2017-01" db="EMBL/GenBank/DDBJ databases">
        <authorList>
            <person name="Erauso G."/>
        </authorList>
    </citation>
    <scope>NUCLEOTIDE SEQUENCE [LARGE SCALE GENOMIC DNA]</scope>
    <source>
        <strain evidence="13">MESINF1</strain>
    </source>
</reference>
<dbReference type="InterPro" id="IPR005764">
    <property type="entry name" value="Ade_phspho_trans"/>
</dbReference>
<dbReference type="GO" id="GO:0016208">
    <property type="term" value="F:AMP binding"/>
    <property type="evidence" value="ECO:0007669"/>
    <property type="project" value="TreeGrafter"/>
</dbReference>
<dbReference type="GO" id="GO:0003999">
    <property type="term" value="F:adenine phosphoribosyltransferase activity"/>
    <property type="evidence" value="ECO:0007669"/>
    <property type="project" value="UniProtKB-UniRule"/>
</dbReference>
<keyword evidence="7 11" id="KW-0963">Cytoplasm</keyword>
<evidence type="ECO:0000256" key="10">
    <source>
        <dbReference type="ARBA" id="ARBA00022726"/>
    </source>
</evidence>
<dbReference type="GO" id="GO:0005737">
    <property type="term" value="C:cytoplasm"/>
    <property type="evidence" value="ECO:0007669"/>
    <property type="project" value="UniProtKB-SubCell"/>
</dbReference>
<dbReference type="Gene3D" id="3.40.50.2020">
    <property type="match status" value="1"/>
</dbReference>
<comment type="catalytic activity">
    <reaction evidence="1 11">
        <text>AMP + diphosphate = 5-phospho-alpha-D-ribose 1-diphosphate + adenine</text>
        <dbReference type="Rhea" id="RHEA:16609"/>
        <dbReference type="ChEBI" id="CHEBI:16708"/>
        <dbReference type="ChEBI" id="CHEBI:33019"/>
        <dbReference type="ChEBI" id="CHEBI:58017"/>
        <dbReference type="ChEBI" id="CHEBI:456215"/>
        <dbReference type="EC" id="2.4.2.7"/>
    </reaction>
</comment>
<evidence type="ECO:0000256" key="4">
    <source>
        <dbReference type="ARBA" id="ARBA00004659"/>
    </source>
</evidence>
<dbReference type="UniPathway" id="UPA00588">
    <property type="reaction ID" value="UER00646"/>
</dbReference>
<dbReference type="InterPro" id="IPR000836">
    <property type="entry name" value="PRTase_dom"/>
</dbReference>
<protein>
    <recommendedName>
        <fullName evidence="6 11">Adenine phosphoribosyltransferase</fullName>
        <shortName evidence="11">APRT</shortName>
        <ecNumber evidence="6 11">2.4.2.7</ecNumber>
    </recommendedName>
</protein>
<dbReference type="Proteomes" id="UP000250796">
    <property type="component" value="Chromosome MESINF"/>
</dbReference>
<dbReference type="PANTHER" id="PTHR32315:SF3">
    <property type="entry name" value="ADENINE PHOSPHORIBOSYLTRANSFERASE"/>
    <property type="match status" value="1"/>
</dbReference>
<comment type="subcellular location">
    <subcellularLocation>
        <location evidence="3 11">Cytoplasm</location>
    </subcellularLocation>
</comment>
<keyword evidence="10 11" id="KW-0660">Purine salvage</keyword>
<dbReference type="InterPro" id="IPR029057">
    <property type="entry name" value="PRTase-like"/>
</dbReference>
<evidence type="ECO:0000256" key="3">
    <source>
        <dbReference type="ARBA" id="ARBA00004496"/>
    </source>
</evidence>
<dbReference type="GO" id="GO:0002055">
    <property type="term" value="F:adenine binding"/>
    <property type="evidence" value="ECO:0007669"/>
    <property type="project" value="TreeGrafter"/>
</dbReference>
<feature type="domain" description="Phosphoribosyltransferase" evidence="12">
    <location>
        <begin position="47"/>
        <end position="149"/>
    </location>
</feature>
<evidence type="ECO:0000256" key="1">
    <source>
        <dbReference type="ARBA" id="ARBA00000868"/>
    </source>
</evidence>
<dbReference type="HAMAP" id="MF_00004">
    <property type="entry name" value="Aden_phosphoribosyltr"/>
    <property type="match status" value="1"/>
</dbReference>
<evidence type="ECO:0000256" key="5">
    <source>
        <dbReference type="ARBA" id="ARBA00008391"/>
    </source>
</evidence>
<dbReference type="KEGG" id="minf:MESINF_2166"/>
<evidence type="ECO:0000256" key="7">
    <source>
        <dbReference type="ARBA" id="ARBA00022490"/>
    </source>
</evidence>
<dbReference type="RefSeq" id="WP_169699737.1">
    <property type="nucleotide sequence ID" value="NZ_LS974202.1"/>
</dbReference>
<keyword evidence="8 11" id="KW-0328">Glycosyltransferase</keyword>
<keyword evidence="9 11" id="KW-0808">Transferase</keyword>
<evidence type="ECO:0000256" key="6">
    <source>
        <dbReference type="ARBA" id="ARBA00011893"/>
    </source>
</evidence>
<dbReference type="Pfam" id="PF00156">
    <property type="entry name" value="Pribosyltran"/>
    <property type="match status" value="1"/>
</dbReference>
<sequence>MDLGVFVRDIPDFPKPGVVFKDVTPMLKDPDAFRECILQMSSLVEGLDFDTIVAPEARGFIFAAPIAFHTRKALVPVRKPGKLPYETLEIDYELEYGKATLQMHIDAIHKGAKVLIVDDILATGGTMKAIAEMIEKCGGEVISILCLAELNFLRPREKLARYDVRTLISY</sequence>
<dbReference type="GO" id="GO:0044209">
    <property type="term" value="P:AMP salvage"/>
    <property type="evidence" value="ECO:0007669"/>
    <property type="project" value="UniProtKB-UniRule"/>
</dbReference>
<dbReference type="GO" id="GO:0006168">
    <property type="term" value="P:adenine salvage"/>
    <property type="evidence" value="ECO:0007669"/>
    <property type="project" value="InterPro"/>
</dbReference>
<evidence type="ECO:0000259" key="12">
    <source>
        <dbReference type="Pfam" id="PF00156"/>
    </source>
</evidence>
<keyword evidence="14" id="KW-1185">Reference proteome</keyword>
<evidence type="ECO:0000313" key="14">
    <source>
        <dbReference type="Proteomes" id="UP000250796"/>
    </source>
</evidence>
<accession>A0A7Z7LHL3</accession>
<evidence type="ECO:0000256" key="9">
    <source>
        <dbReference type="ARBA" id="ARBA00022679"/>
    </source>
</evidence>
<evidence type="ECO:0000313" key="13">
    <source>
        <dbReference type="EMBL" id="SSC13606.1"/>
    </source>
</evidence>